<dbReference type="AlphaFoldDB" id="A0A4R9BRX6"/>
<dbReference type="Gene3D" id="3.40.640.10">
    <property type="entry name" value="Type I PLP-dependent aspartate aminotransferase-like (Major domain)"/>
    <property type="match status" value="1"/>
</dbReference>
<dbReference type="SUPFAM" id="SSF53383">
    <property type="entry name" value="PLP-dependent transferases"/>
    <property type="match status" value="1"/>
</dbReference>
<dbReference type="InterPro" id="IPR000524">
    <property type="entry name" value="Tscrpt_reg_HTH_GntR"/>
</dbReference>
<accession>A0A4R9BRX6</accession>
<evidence type="ECO:0000256" key="6">
    <source>
        <dbReference type="SAM" id="MobiDB-lite"/>
    </source>
</evidence>
<evidence type="ECO:0000313" key="8">
    <source>
        <dbReference type="EMBL" id="TFD88648.1"/>
    </source>
</evidence>
<dbReference type="InterPro" id="IPR036390">
    <property type="entry name" value="WH_DNA-bd_sf"/>
</dbReference>
<keyword evidence="3" id="KW-0805">Transcription regulation</keyword>
<keyword evidence="9" id="KW-1185">Reference proteome</keyword>
<keyword evidence="8" id="KW-0808">Transferase</keyword>
<dbReference type="PANTHER" id="PTHR46577">
    <property type="entry name" value="HTH-TYPE TRANSCRIPTIONAL REGULATORY PROTEIN GABR"/>
    <property type="match status" value="1"/>
</dbReference>
<dbReference type="GO" id="GO:0030170">
    <property type="term" value="F:pyridoxal phosphate binding"/>
    <property type="evidence" value="ECO:0007669"/>
    <property type="project" value="InterPro"/>
</dbReference>
<comment type="caution">
    <text evidence="8">The sequence shown here is derived from an EMBL/GenBank/DDBJ whole genome shotgun (WGS) entry which is preliminary data.</text>
</comment>
<dbReference type="InterPro" id="IPR015424">
    <property type="entry name" value="PyrdxlP-dep_Trfase"/>
</dbReference>
<keyword evidence="8" id="KW-0032">Aminotransferase</keyword>
<evidence type="ECO:0000256" key="1">
    <source>
        <dbReference type="ARBA" id="ARBA00005384"/>
    </source>
</evidence>
<comment type="similarity">
    <text evidence="1">In the C-terminal section; belongs to the class-I pyridoxal-phosphate-dependent aminotransferase family.</text>
</comment>
<keyword evidence="4" id="KW-0238">DNA-binding</keyword>
<dbReference type="Proteomes" id="UP000298468">
    <property type="component" value="Unassembled WGS sequence"/>
</dbReference>
<feature type="domain" description="HTH gntR-type" evidence="7">
    <location>
        <begin position="8"/>
        <end position="76"/>
    </location>
</feature>
<keyword evidence="2" id="KW-0663">Pyridoxal phosphate</keyword>
<sequence>MLDRTSELPLAAQLASALRLAILGGVLRHDEALPSTRALAASLRVSRGTVVAAYDQLAGEGYLLASPGSATRVMVERSDALAGAVDGTRGHHSRGRAGTSASAQSPASNRPIASNQSPASATPGSTPLPLIDLAPGHPSTRTLVDPAWTAAWRAAVTASGRSDSPPASGTLELRTAIADHVRRARGLACRPDDVIVTAGTSDALASIGFALGALAGGETAGSGTGTEPAATIRTVTPLIAVEDPGYPTARRVLRRVGAQLLPVRTDPNGIDLAELAALVPAPHAVLVTPSHQYPLGSSLSVQGRLDLLDWAHAADAVVIEDDYDSEFRFGAAPLPALATLDTSGRVALVGSFSKTVTPWIRCGYIIATGNLGTALREVRDDLGPSVSGVQQAALAHYLDSGGLARNVTRVRREYAHRRALVISTLGALPGVRLAGLDGGLHVVVRTAADASALITQAAARGVRVASLADYTVRDRGQHGLVLGYGSPTDLELGRALDVLARLLTAPAGN</sequence>
<dbReference type="CDD" id="cd07377">
    <property type="entry name" value="WHTH_GntR"/>
    <property type="match status" value="1"/>
</dbReference>
<dbReference type="PROSITE" id="PS50949">
    <property type="entry name" value="HTH_GNTR"/>
    <property type="match status" value="1"/>
</dbReference>
<dbReference type="GO" id="GO:0003700">
    <property type="term" value="F:DNA-binding transcription factor activity"/>
    <property type="evidence" value="ECO:0007669"/>
    <property type="project" value="InterPro"/>
</dbReference>
<dbReference type="PANTHER" id="PTHR46577:SF1">
    <property type="entry name" value="HTH-TYPE TRANSCRIPTIONAL REGULATORY PROTEIN GABR"/>
    <property type="match status" value="1"/>
</dbReference>
<evidence type="ECO:0000256" key="3">
    <source>
        <dbReference type="ARBA" id="ARBA00023015"/>
    </source>
</evidence>
<evidence type="ECO:0000256" key="4">
    <source>
        <dbReference type="ARBA" id="ARBA00023125"/>
    </source>
</evidence>
<dbReference type="SMART" id="SM00345">
    <property type="entry name" value="HTH_GNTR"/>
    <property type="match status" value="1"/>
</dbReference>
<dbReference type="Pfam" id="PF00392">
    <property type="entry name" value="GntR"/>
    <property type="match status" value="1"/>
</dbReference>
<dbReference type="SUPFAM" id="SSF46785">
    <property type="entry name" value="Winged helix' DNA-binding domain"/>
    <property type="match status" value="1"/>
</dbReference>
<dbReference type="PRINTS" id="PR00035">
    <property type="entry name" value="HTHGNTR"/>
</dbReference>
<dbReference type="GO" id="GO:0008483">
    <property type="term" value="F:transaminase activity"/>
    <property type="evidence" value="ECO:0007669"/>
    <property type="project" value="UniProtKB-KW"/>
</dbReference>
<gene>
    <name evidence="8" type="ORF">E3T61_12460</name>
</gene>
<evidence type="ECO:0000259" key="7">
    <source>
        <dbReference type="PROSITE" id="PS50949"/>
    </source>
</evidence>
<dbReference type="CDD" id="cd00609">
    <property type="entry name" value="AAT_like"/>
    <property type="match status" value="1"/>
</dbReference>
<organism evidence="8 9">
    <name type="scientific">Cryobacterium lactosi</name>
    <dbReference type="NCBI Taxonomy" id="1259202"/>
    <lineage>
        <taxon>Bacteria</taxon>
        <taxon>Bacillati</taxon>
        <taxon>Actinomycetota</taxon>
        <taxon>Actinomycetes</taxon>
        <taxon>Micrococcales</taxon>
        <taxon>Microbacteriaceae</taxon>
        <taxon>Cryobacterium</taxon>
    </lineage>
</organism>
<dbReference type="InterPro" id="IPR015421">
    <property type="entry name" value="PyrdxlP-dep_Trfase_major"/>
</dbReference>
<dbReference type="GO" id="GO:0003677">
    <property type="term" value="F:DNA binding"/>
    <property type="evidence" value="ECO:0007669"/>
    <property type="project" value="UniProtKB-KW"/>
</dbReference>
<proteinExistence type="inferred from homology"/>
<reference evidence="8 9" key="1">
    <citation type="submission" date="2019-03" db="EMBL/GenBank/DDBJ databases">
        <title>Genomics of glacier-inhabiting Cryobacterium strains.</title>
        <authorList>
            <person name="Liu Q."/>
            <person name="Xin Y.-H."/>
        </authorList>
    </citation>
    <scope>NUCLEOTIDE SEQUENCE [LARGE SCALE GENOMIC DNA]</scope>
    <source>
        <strain evidence="8 9">Sr59</strain>
    </source>
</reference>
<keyword evidence="5" id="KW-0804">Transcription</keyword>
<protein>
    <submittedName>
        <fullName evidence="8">PLP-dependent aminotransferase family protein</fullName>
    </submittedName>
</protein>
<evidence type="ECO:0000256" key="5">
    <source>
        <dbReference type="ARBA" id="ARBA00023163"/>
    </source>
</evidence>
<dbReference type="OrthoDB" id="594134at2"/>
<evidence type="ECO:0000256" key="2">
    <source>
        <dbReference type="ARBA" id="ARBA00022898"/>
    </source>
</evidence>
<feature type="region of interest" description="Disordered" evidence="6">
    <location>
        <begin position="85"/>
        <end position="137"/>
    </location>
</feature>
<evidence type="ECO:0000313" key="9">
    <source>
        <dbReference type="Proteomes" id="UP000298468"/>
    </source>
</evidence>
<dbReference type="InterPro" id="IPR051446">
    <property type="entry name" value="HTH_trans_reg/aminotransferase"/>
</dbReference>
<dbReference type="InterPro" id="IPR004839">
    <property type="entry name" value="Aminotransferase_I/II_large"/>
</dbReference>
<dbReference type="InterPro" id="IPR036388">
    <property type="entry name" value="WH-like_DNA-bd_sf"/>
</dbReference>
<dbReference type="Pfam" id="PF00155">
    <property type="entry name" value="Aminotran_1_2"/>
    <property type="match status" value="1"/>
</dbReference>
<feature type="compositionally biased region" description="Polar residues" evidence="6">
    <location>
        <begin position="99"/>
        <end position="125"/>
    </location>
</feature>
<name>A0A4R9BRX6_9MICO</name>
<dbReference type="EMBL" id="SOHM01000029">
    <property type="protein sequence ID" value="TFD88648.1"/>
    <property type="molecule type" value="Genomic_DNA"/>
</dbReference>
<dbReference type="Gene3D" id="1.10.10.10">
    <property type="entry name" value="Winged helix-like DNA-binding domain superfamily/Winged helix DNA-binding domain"/>
    <property type="match status" value="1"/>
</dbReference>